<dbReference type="RefSeq" id="WP_208236701.1">
    <property type="nucleotide sequence ID" value="NZ_BAAAQU010000001.1"/>
</dbReference>
<name>A0A939TJ78_9MICO</name>
<comment type="caution">
    <text evidence="1">The sequence shown here is derived from an EMBL/GenBank/DDBJ whole genome shotgun (WGS) entry which is preliminary data.</text>
</comment>
<keyword evidence="2" id="KW-1185">Reference proteome</keyword>
<sequence>MDQTHITEDELHAALESYRWALSDARTELGSDATRAEVIERGRKILGDDEPDHHALLLRLAESDSGDPIWNLEEEVVDDELSGDTATEESEAN</sequence>
<reference evidence="1" key="1">
    <citation type="submission" date="2021-03" db="EMBL/GenBank/DDBJ databases">
        <title>Leucobacter chromiisoli sp. nov., isolated from chromium-containing soil of chemical plant.</title>
        <authorList>
            <person name="Xu Z."/>
        </authorList>
    </citation>
    <scope>NUCLEOTIDE SEQUENCE</scope>
    <source>
        <strain evidence="1">K 70/01</strain>
    </source>
</reference>
<dbReference type="AlphaFoldDB" id="A0A939TJ78"/>
<gene>
    <name evidence="1" type="ORF">J4H85_02875</name>
</gene>
<dbReference type="EMBL" id="JAGFBF010000001">
    <property type="protein sequence ID" value="MBO2988946.1"/>
    <property type="molecule type" value="Genomic_DNA"/>
</dbReference>
<evidence type="ECO:0000313" key="2">
    <source>
        <dbReference type="Proteomes" id="UP000668403"/>
    </source>
</evidence>
<accession>A0A939TJ78</accession>
<protein>
    <submittedName>
        <fullName evidence="1">Uncharacterized protein</fullName>
    </submittedName>
</protein>
<proteinExistence type="predicted"/>
<dbReference type="Proteomes" id="UP000668403">
    <property type="component" value="Unassembled WGS sequence"/>
</dbReference>
<organism evidence="1 2">
    <name type="scientific">Leucobacter tardus</name>
    <dbReference type="NCBI Taxonomy" id="501483"/>
    <lineage>
        <taxon>Bacteria</taxon>
        <taxon>Bacillati</taxon>
        <taxon>Actinomycetota</taxon>
        <taxon>Actinomycetes</taxon>
        <taxon>Micrococcales</taxon>
        <taxon>Microbacteriaceae</taxon>
        <taxon>Leucobacter</taxon>
    </lineage>
</organism>
<evidence type="ECO:0000313" key="1">
    <source>
        <dbReference type="EMBL" id="MBO2988946.1"/>
    </source>
</evidence>